<evidence type="ECO:0000313" key="2">
    <source>
        <dbReference type="EMBL" id="RLV58841.1"/>
    </source>
</evidence>
<protein>
    <submittedName>
        <fullName evidence="2">Uncharacterized protein</fullName>
    </submittedName>
</protein>
<accession>A0A3L8PTX8</accession>
<dbReference type="AlphaFoldDB" id="A0A3L8PTX8"/>
<dbReference type="Proteomes" id="UP000281474">
    <property type="component" value="Unassembled WGS sequence"/>
</dbReference>
<feature type="coiled-coil region" evidence="1">
    <location>
        <begin position="189"/>
        <end position="244"/>
    </location>
</feature>
<proteinExistence type="predicted"/>
<organism evidence="2 3">
    <name type="scientific">Parashewanella curva</name>
    <dbReference type="NCBI Taxonomy" id="2338552"/>
    <lineage>
        <taxon>Bacteria</taxon>
        <taxon>Pseudomonadati</taxon>
        <taxon>Pseudomonadota</taxon>
        <taxon>Gammaproteobacteria</taxon>
        <taxon>Alteromonadales</taxon>
        <taxon>Shewanellaceae</taxon>
        <taxon>Parashewanella</taxon>
    </lineage>
</organism>
<comment type="caution">
    <text evidence="2">The sequence shown here is derived from an EMBL/GenBank/DDBJ whole genome shotgun (WGS) entry which is preliminary data.</text>
</comment>
<reference evidence="2 3" key="1">
    <citation type="submission" date="2018-09" db="EMBL/GenBank/DDBJ databases">
        <title>Phylogeny of the Shewanellaceae, and recommendation for two new genera, Pseudoshewanella and Parashewanella.</title>
        <authorList>
            <person name="Wang G."/>
        </authorList>
    </citation>
    <scope>NUCLEOTIDE SEQUENCE [LARGE SCALE GENOMIC DNA]</scope>
    <source>
        <strain evidence="2 3">C51</strain>
    </source>
</reference>
<evidence type="ECO:0000313" key="3">
    <source>
        <dbReference type="Proteomes" id="UP000281474"/>
    </source>
</evidence>
<keyword evidence="3" id="KW-1185">Reference proteome</keyword>
<evidence type="ECO:0000256" key="1">
    <source>
        <dbReference type="SAM" id="Coils"/>
    </source>
</evidence>
<name>A0A3L8PTX8_9GAMM</name>
<dbReference type="RefSeq" id="WP_121839843.1">
    <property type="nucleotide sequence ID" value="NZ_ML014802.1"/>
</dbReference>
<keyword evidence="1" id="KW-0175">Coiled coil</keyword>
<gene>
    <name evidence="2" type="ORF">D5018_15165</name>
</gene>
<sequence length="446" mass="50061">MAYPAAPCLFPPQESWEQPTTPAIHSQYGQYAQTHVGASHPAQTNFHSTQEMSEPKGTCLYFMSFEKENINIEQLREFLTSIVDKITVKQLNNFVAQLGISAKAQLQNVLDGTFCNNIKNCTDKEQYKIVLKNAVNLWVNTPSLGLEQLGCALNSLPETAFSKPYYLISPFVSLPEHSSAQPSNLLAQIHQLSTENQQLSATNQQHVENAWQWENLTKSKDAEIVALQTELSQLKQQLHEFHTRAISQTPMTSSVNGLTKSLAKVAITTTSTGATVPITVATGDHYNAQQITIIKGDQNNVGASNALSAPAKPKYSAPELKALQSKPREDIVKEMLYRGGNRVVRQQFFHWAAKDYKTLADKLKISNFRFQANHNEMSQSNYYLQIDRDNLAKLCCQKKGFTYKDLLVAIVEITGDLLNMDELTDRLLNILKRHGLVAFDRDQITW</sequence>
<dbReference type="EMBL" id="QZEI01000053">
    <property type="protein sequence ID" value="RLV58841.1"/>
    <property type="molecule type" value="Genomic_DNA"/>
</dbReference>